<dbReference type="Proteomes" id="UP000501868">
    <property type="component" value="Chromosome"/>
</dbReference>
<evidence type="ECO:0000313" key="2">
    <source>
        <dbReference type="Proteomes" id="UP000501868"/>
    </source>
</evidence>
<organism evidence="1 2">
    <name type="scientific">Priestia megaterium</name>
    <name type="common">Bacillus megaterium</name>
    <dbReference type="NCBI Taxonomy" id="1404"/>
    <lineage>
        <taxon>Bacteria</taxon>
        <taxon>Bacillati</taxon>
        <taxon>Bacillota</taxon>
        <taxon>Bacilli</taxon>
        <taxon>Bacillales</taxon>
        <taxon>Bacillaceae</taxon>
        <taxon>Priestia</taxon>
    </lineage>
</organism>
<dbReference type="AlphaFoldDB" id="A0A6H1P311"/>
<sequence length="145" mass="15770">MKSSCDLENGLQTVISIQRTIDIITAFLLLTGQVTVVRLIIEPGGFALSVGGPLTGRARLEGKSGNKTLSLLLDIGDILLAILLISDQTNVSGIFIGPGRFSFNITGPIFGVPKHEPTLPDLEKVFTQFRWIVSEHFEIEPEILI</sequence>
<dbReference type="EMBL" id="CP051128">
    <property type="protein sequence ID" value="QIZ07980.1"/>
    <property type="molecule type" value="Genomic_DNA"/>
</dbReference>
<proteinExistence type="predicted"/>
<reference evidence="1 2" key="2">
    <citation type="submission" date="2020-04" db="EMBL/GenBank/DDBJ databases">
        <authorList>
            <person name="Fomenkov A."/>
            <person name="Anton B.P."/>
            <person name="Roberts R.J."/>
        </authorList>
    </citation>
    <scope>NUCLEOTIDE SEQUENCE [LARGE SCALE GENOMIC DNA]</scope>
    <source>
        <strain evidence="1 2">S2</strain>
    </source>
</reference>
<evidence type="ECO:0000313" key="1">
    <source>
        <dbReference type="EMBL" id="QIZ07980.1"/>
    </source>
</evidence>
<gene>
    <name evidence="1" type="ORF">HFZ78_15610</name>
</gene>
<protein>
    <submittedName>
        <fullName evidence="1">Uncharacterized protein</fullName>
    </submittedName>
</protein>
<name>A0A6H1P311_PRIMG</name>
<reference evidence="1 2" key="1">
    <citation type="submission" date="2020-04" db="EMBL/GenBank/DDBJ databases">
        <title>Genome-Wide Identification of 5-Methylcytosine Sites in Bacterial Genomes By High-Throughput Sequencing of MspJI Restriction Fragments.</title>
        <authorList>
            <person name="Wu V."/>
        </authorList>
    </citation>
    <scope>NUCLEOTIDE SEQUENCE [LARGE SCALE GENOMIC DNA]</scope>
    <source>
        <strain evidence="1 2">S2</strain>
    </source>
</reference>
<accession>A0A6H1P311</accession>